<reference evidence="1" key="1">
    <citation type="submission" date="2021-06" db="EMBL/GenBank/DDBJ databases">
        <title>Comparative genomics, transcriptomics and evolutionary studies reveal genomic signatures of adaptation to plant cell wall in hemibiotrophic fungi.</title>
        <authorList>
            <consortium name="DOE Joint Genome Institute"/>
            <person name="Baroncelli R."/>
            <person name="Diaz J.F."/>
            <person name="Benocci T."/>
            <person name="Peng M."/>
            <person name="Battaglia E."/>
            <person name="Haridas S."/>
            <person name="Andreopoulos W."/>
            <person name="Labutti K."/>
            <person name="Pangilinan J."/>
            <person name="Floch G.L."/>
            <person name="Makela M.R."/>
            <person name="Henrissat B."/>
            <person name="Grigoriev I.V."/>
            <person name="Crouch J.A."/>
            <person name="De Vries R.P."/>
            <person name="Sukno S.A."/>
            <person name="Thon M.R."/>
        </authorList>
    </citation>
    <scope>NUCLEOTIDE SEQUENCE</scope>
    <source>
        <strain evidence="1">MAFF235873</strain>
    </source>
</reference>
<protein>
    <submittedName>
        <fullName evidence="1">Uncharacterized protein</fullName>
    </submittedName>
</protein>
<gene>
    <name evidence="1" type="ORF">LX32DRAFT_440420</name>
</gene>
<name>A0AAD9M319_9PEZI</name>
<dbReference type="Proteomes" id="UP001232148">
    <property type="component" value="Unassembled WGS sequence"/>
</dbReference>
<keyword evidence="2" id="KW-1185">Reference proteome</keyword>
<proteinExistence type="predicted"/>
<dbReference type="EMBL" id="MU842896">
    <property type="protein sequence ID" value="KAK2027375.1"/>
    <property type="molecule type" value="Genomic_DNA"/>
</dbReference>
<evidence type="ECO:0000313" key="1">
    <source>
        <dbReference type="EMBL" id="KAK2027375.1"/>
    </source>
</evidence>
<accession>A0AAD9M319</accession>
<dbReference type="AlphaFoldDB" id="A0AAD9M319"/>
<evidence type="ECO:0000313" key="2">
    <source>
        <dbReference type="Proteomes" id="UP001232148"/>
    </source>
</evidence>
<organism evidence="1 2">
    <name type="scientific">Colletotrichum zoysiae</name>
    <dbReference type="NCBI Taxonomy" id="1216348"/>
    <lineage>
        <taxon>Eukaryota</taxon>
        <taxon>Fungi</taxon>
        <taxon>Dikarya</taxon>
        <taxon>Ascomycota</taxon>
        <taxon>Pezizomycotina</taxon>
        <taxon>Sordariomycetes</taxon>
        <taxon>Hypocreomycetidae</taxon>
        <taxon>Glomerellales</taxon>
        <taxon>Glomerellaceae</taxon>
        <taxon>Colletotrichum</taxon>
        <taxon>Colletotrichum graminicola species complex</taxon>
    </lineage>
</organism>
<comment type="caution">
    <text evidence="1">The sequence shown here is derived from an EMBL/GenBank/DDBJ whole genome shotgun (WGS) entry which is preliminary data.</text>
</comment>
<sequence length="165" mass="18393">MTTEGAVSDLYDAFFFSFFHKPGRFSTLGVPQAILPGKTSICVRHPPRLQRIVGDGDEVARTHARTHARTKACLLRSGKNAQKEHACPVHSIKRTQLSWSRRTNMGPWLVSDPRLSPAGPLWPMMGLMREENGDSFQPANRLTLDLLLDTHVEPTIASPSSTRFC</sequence>